<proteinExistence type="inferred from homology"/>
<dbReference type="SUPFAM" id="SSF56059">
    <property type="entry name" value="Glutathione synthetase ATP-binding domain-like"/>
    <property type="match status" value="1"/>
</dbReference>
<feature type="binding site" evidence="7">
    <location>
        <position position="204"/>
    </location>
    <ligand>
        <name>ATP</name>
        <dbReference type="ChEBI" id="CHEBI:30616"/>
    </ligand>
</feature>
<dbReference type="GO" id="GO:0004644">
    <property type="term" value="F:phosphoribosylglycinamide formyltransferase activity"/>
    <property type="evidence" value="ECO:0007669"/>
    <property type="project" value="UniProtKB-UniRule"/>
</dbReference>
<feature type="domain" description="ATP-grasp" evidence="8">
    <location>
        <begin position="119"/>
        <end position="314"/>
    </location>
</feature>
<keyword evidence="10" id="KW-1185">Reference proteome</keyword>
<feature type="binding site" evidence="7">
    <location>
        <begin position="368"/>
        <end position="369"/>
    </location>
    <ligand>
        <name>N(1)-(5-phospho-beta-D-ribosyl)glycinamide</name>
        <dbReference type="ChEBI" id="CHEBI:143788"/>
    </ligand>
</feature>
<keyword evidence="5 7" id="KW-0067">ATP-binding</keyword>
<evidence type="ECO:0000313" key="9">
    <source>
        <dbReference type="EMBL" id="EIC28610.1"/>
    </source>
</evidence>
<dbReference type="InterPro" id="IPR054350">
    <property type="entry name" value="PurT/PurK_preATP-grasp"/>
</dbReference>
<feature type="binding site" evidence="7">
    <location>
        <position position="292"/>
    </location>
    <ligand>
        <name>N(1)-(5-phospho-beta-D-ribosyl)glycinamide</name>
        <dbReference type="ChEBI" id="CHEBI:143788"/>
    </ligand>
</feature>
<dbReference type="InterPro" id="IPR013815">
    <property type="entry name" value="ATP_grasp_subdomain_1"/>
</dbReference>
<evidence type="ECO:0000259" key="8">
    <source>
        <dbReference type="PROSITE" id="PS50975"/>
    </source>
</evidence>
<feature type="binding site" evidence="7">
    <location>
        <position position="81"/>
    </location>
    <ligand>
        <name>N(1)-(5-phospho-beta-D-ribosyl)glycinamide</name>
        <dbReference type="ChEBI" id="CHEBI:143788"/>
    </ligand>
</feature>
<evidence type="ECO:0000256" key="5">
    <source>
        <dbReference type="ARBA" id="ARBA00022840"/>
    </source>
</evidence>
<dbReference type="Proteomes" id="UP000005090">
    <property type="component" value="Chromosome"/>
</dbReference>
<dbReference type="PANTHER" id="PTHR43055:SF1">
    <property type="entry name" value="FORMATE-DEPENDENT PHOSPHORIBOSYLGLYCINAMIDE FORMYLTRANSFERASE"/>
    <property type="match status" value="1"/>
</dbReference>
<dbReference type="HAMAP" id="MF_01643">
    <property type="entry name" value="PurT"/>
    <property type="match status" value="1"/>
</dbReference>
<comment type="catalytic activity">
    <reaction evidence="7">
        <text>N(1)-(5-phospho-beta-D-ribosyl)glycinamide + formate + ATP = N(2)-formyl-N(1)-(5-phospho-beta-D-ribosyl)glycinamide + ADP + phosphate + H(+)</text>
        <dbReference type="Rhea" id="RHEA:24829"/>
        <dbReference type="ChEBI" id="CHEBI:15378"/>
        <dbReference type="ChEBI" id="CHEBI:15740"/>
        <dbReference type="ChEBI" id="CHEBI:30616"/>
        <dbReference type="ChEBI" id="CHEBI:43474"/>
        <dbReference type="ChEBI" id="CHEBI:143788"/>
        <dbReference type="ChEBI" id="CHEBI:147286"/>
        <dbReference type="ChEBI" id="CHEBI:456216"/>
        <dbReference type="EC" id="6.3.1.21"/>
    </reaction>
</comment>
<dbReference type="UniPathway" id="UPA00074">
    <property type="reaction ID" value="UER00127"/>
</dbReference>
<feature type="binding site" evidence="7">
    <location>
        <position position="156"/>
    </location>
    <ligand>
        <name>ATP</name>
        <dbReference type="ChEBI" id="CHEBI:30616"/>
    </ligand>
</feature>
<dbReference type="PROSITE" id="PS50975">
    <property type="entry name" value="ATP_GRASP"/>
    <property type="match status" value="1"/>
</dbReference>
<feature type="binding site" evidence="7">
    <location>
        <position position="285"/>
    </location>
    <ligand>
        <name>Mg(2+)</name>
        <dbReference type="ChEBI" id="CHEBI:18420"/>
    </ligand>
</feature>
<dbReference type="Gene3D" id="3.30.470.20">
    <property type="entry name" value="ATP-grasp fold, B domain"/>
    <property type="match status" value="1"/>
</dbReference>
<dbReference type="STRING" id="686340.Metal_0777"/>
<dbReference type="RefSeq" id="WP_005369805.1">
    <property type="nucleotide sequence ID" value="NZ_CM001475.1"/>
</dbReference>
<comment type="pathway">
    <text evidence="7">Purine metabolism; IMP biosynthesis via de novo pathway; N(2)-formyl-N(1)-(5-phospho-D-ribosyl)glycinamide from N(1)-(5-phospho-D-ribosyl)glycinamide (formate route): step 1/1.</text>
</comment>
<dbReference type="GO" id="GO:0043815">
    <property type="term" value="F:phosphoribosylglycinamide formyltransferase 2 activity"/>
    <property type="evidence" value="ECO:0007669"/>
    <property type="project" value="UniProtKB-UniRule"/>
</dbReference>
<comment type="similarity">
    <text evidence="7">Belongs to the PurK/PurT family.</text>
</comment>
<dbReference type="InterPro" id="IPR016185">
    <property type="entry name" value="PreATP-grasp_dom_sf"/>
</dbReference>
<evidence type="ECO:0000313" key="10">
    <source>
        <dbReference type="Proteomes" id="UP000005090"/>
    </source>
</evidence>
<evidence type="ECO:0000256" key="3">
    <source>
        <dbReference type="ARBA" id="ARBA00022741"/>
    </source>
</evidence>
<gene>
    <name evidence="7" type="primary">purT</name>
    <name evidence="9" type="ORF">Metal_0777</name>
</gene>
<dbReference type="SUPFAM" id="SSF52440">
    <property type="entry name" value="PreATP-grasp domain"/>
    <property type="match status" value="1"/>
</dbReference>
<feature type="binding site" evidence="7">
    <location>
        <begin position="21"/>
        <end position="22"/>
    </location>
    <ligand>
        <name>N(1)-(5-phospho-beta-D-ribosyl)glycinamide</name>
        <dbReference type="ChEBI" id="CHEBI:143788"/>
    </ligand>
</feature>
<keyword evidence="1 7" id="KW-0436">Ligase</keyword>
<feature type="binding site" evidence="7">
    <location>
        <begin position="196"/>
        <end position="199"/>
    </location>
    <ligand>
        <name>ATP</name>
        <dbReference type="ChEBI" id="CHEBI:30616"/>
    </ligand>
</feature>
<dbReference type="GO" id="GO:0005524">
    <property type="term" value="F:ATP binding"/>
    <property type="evidence" value="ECO:0007669"/>
    <property type="project" value="UniProtKB-UniRule"/>
</dbReference>
<keyword evidence="6 7" id="KW-0460">Magnesium</keyword>
<dbReference type="InterPro" id="IPR005862">
    <property type="entry name" value="PurT"/>
</dbReference>
<dbReference type="HOGENOM" id="CLU_011534_1_3_6"/>
<sequence>MKLGTALSNSATKALLLGSGELGKELVISLQRYGVEVIAVDRYPDAPAMHVAHRSHVIDMTDGEAVKKIIALETPDYIIPEIEAIATDALAEIEQEGHSTIVPNARAIQLTMNREGIRTLAAERLQLPTSAYTFAESFAELKHAVEQKIGYPCFVKPTMSSSGKGQSMVKSPEELEAAWNYAKVSGRVDTGKVIVESKIDFDFEITLLTVRALNPNGEIETRFCEPIGHRQEHGDYRESWQPQPMAPAAIGAAQQIALKVTGAIGGRGLFGVELFVKGDHVWFSEVSPRPHDTGMATMITQQQNEFELHARAILGLPVDTRLLRVGASAVILSQTEADDVVYEGLDAALNVPDSEIRLFGKPRALVNRRMGVALASAETIEEATQKAVKAASLVSINAKQ</sequence>
<dbReference type="Pfam" id="PF22660">
    <property type="entry name" value="RS_preATP-grasp-like"/>
    <property type="match status" value="1"/>
</dbReference>
<feature type="binding site" evidence="7">
    <location>
        <position position="114"/>
    </location>
    <ligand>
        <name>ATP</name>
        <dbReference type="ChEBI" id="CHEBI:30616"/>
    </ligand>
</feature>
<evidence type="ECO:0000256" key="4">
    <source>
        <dbReference type="ARBA" id="ARBA00022755"/>
    </source>
</evidence>
<feature type="binding site" evidence="7">
    <location>
        <position position="273"/>
    </location>
    <ligand>
        <name>Mg(2+)</name>
        <dbReference type="ChEBI" id="CHEBI:18420"/>
    </ligand>
</feature>
<dbReference type="GO" id="GO:0006189">
    <property type="term" value="P:'de novo' IMP biosynthetic process"/>
    <property type="evidence" value="ECO:0007669"/>
    <property type="project" value="UniProtKB-UniRule"/>
</dbReference>
<dbReference type="InterPro" id="IPR003135">
    <property type="entry name" value="ATP-grasp_carboxylate-amine"/>
</dbReference>
<dbReference type="NCBIfam" id="NF006766">
    <property type="entry name" value="PRK09288.1"/>
    <property type="match status" value="1"/>
</dbReference>
<organism evidence="9 10">
    <name type="scientific">Methylomicrobium album BG8</name>
    <dbReference type="NCBI Taxonomy" id="686340"/>
    <lineage>
        <taxon>Bacteria</taxon>
        <taxon>Pseudomonadati</taxon>
        <taxon>Pseudomonadota</taxon>
        <taxon>Gammaproteobacteria</taxon>
        <taxon>Methylococcales</taxon>
        <taxon>Methylococcaceae</taxon>
        <taxon>Methylomicrobium</taxon>
    </lineage>
</organism>
<dbReference type="Pfam" id="PF02222">
    <property type="entry name" value="ATP-grasp"/>
    <property type="match status" value="1"/>
</dbReference>
<dbReference type="AlphaFoldDB" id="H8GQV1"/>
<evidence type="ECO:0000256" key="6">
    <source>
        <dbReference type="ARBA" id="ARBA00022842"/>
    </source>
</evidence>
<dbReference type="EMBL" id="CM001475">
    <property type="protein sequence ID" value="EIC28610.1"/>
    <property type="molecule type" value="Genomic_DNA"/>
</dbReference>
<keyword evidence="9" id="KW-0808">Transferase</keyword>
<dbReference type="GO" id="GO:0000287">
    <property type="term" value="F:magnesium ion binding"/>
    <property type="evidence" value="ECO:0007669"/>
    <property type="project" value="UniProtKB-UniRule"/>
</dbReference>
<keyword evidence="4 7" id="KW-0658">Purine biosynthesis</keyword>
<dbReference type="PANTHER" id="PTHR43055">
    <property type="entry name" value="FORMATE-DEPENDENT PHOSPHORIBOSYLGLYCINAMIDE FORMYLTRANSFERASE"/>
    <property type="match status" value="1"/>
</dbReference>
<dbReference type="InterPro" id="IPR011761">
    <property type="entry name" value="ATP-grasp"/>
</dbReference>
<dbReference type="EC" id="6.3.1.21" evidence="7"/>
<dbReference type="Pfam" id="PF21244">
    <property type="entry name" value="PurT_C"/>
    <property type="match status" value="1"/>
</dbReference>
<dbReference type="InterPro" id="IPR048740">
    <property type="entry name" value="PurT_C"/>
</dbReference>
<dbReference type="InterPro" id="IPR011054">
    <property type="entry name" value="Rudment_hybrid_motif"/>
</dbReference>
<feature type="binding site" evidence="7">
    <location>
        <begin position="161"/>
        <end position="166"/>
    </location>
    <ligand>
        <name>ATP</name>
        <dbReference type="ChEBI" id="CHEBI:30616"/>
    </ligand>
</feature>
<dbReference type="GO" id="GO:0005829">
    <property type="term" value="C:cytosol"/>
    <property type="evidence" value="ECO:0007669"/>
    <property type="project" value="TreeGrafter"/>
</dbReference>
<comment type="subunit">
    <text evidence="7">Homodimer.</text>
</comment>
<evidence type="ECO:0000256" key="2">
    <source>
        <dbReference type="ARBA" id="ARBA00022723"/>
    </source>
</evidence>
<accession>H8GQV1</accession>
<keyword evidence="2 7" id="KW-0479">Metal-binding</keyword>
<dbReference type="eggNOG" id="COG0027">
    <property type="taxonomic scope" value="Bacteria"/>
</dbReference>
<keyword evidence="3 7" id="KW-0547">Nucleotide-binding</keyword>
<dbReference type="Gene3D" id="3.30.1490.20">
    <property type="entry name" value="ATP-grasp fold, A domain"/>
    <property type="match status" value="1"/>
</dbReference>
<feature type="binding site" evidence="7">
    <location>
        <position position="361"/>
    </location>
    <ligand>
        <name>N(1)-(5-phospho-beta-D-ribosyl)glycinamide</name>
        <dbReference type="ChEBI" id="CHEBI:143788"/>
    </ligand>
</feature>
<dbReference type="SUPFAM" id="SSF51246">
    <property type="entry name" value="Rudiment single hybrid motif"/>
    <property type="match status" value="1"/>
</dbReference>
<dbReference type="Gene3D" id="3.40.50.20">
    <property type="match status" value="1"/>
</dbReference>
<comment type="function">
    <text evidence="7">Involved in the de novo purine biosynthesis. Catalyzes the transfer of formate to 5-phospho-ribosyl-glycinamide (GAR), producing 5-phospho-ribosyl-N-formylglycinamide (FGAR). Formate is provided by PurU via hydrolysis of 10-formyl-tetrahydrofolate.</text>
</comment>
<name>H8GQV1_METAL</name>
<reference evidence="9 10" key="1">
    <citation type="journal article" date="2013" name="Genome Announc.">
        <title>Genome Sequence of the Obligate Gammaproteobacterial Methanotroph Methylomicrobium album Strain BG8.</title>
        <authorList>
            <person name="Kits K.D."/>
            <person name="Kalyuzhnaya M.G."/>
            <person name="Klotz M.G."/>
            <person name="Jetten M.S."/>
            <person name="Op den Camp H.J."/>
            <person name="Vuilleumier S."/>
            <person name="Bringel F."/>
            <person name="Dispirito A.A."/>
            <person name="Murrell J.C."/>
            <person name="Bruce D."/>
            <person name="Cheng J.F."/>
            <person name="Copeland A."/>
            <person name="Goodwin L."/>
            <person name="Hauser L."/>
            <person name="Lajus A."/>
            <person name="Land M.L."/>
            <person name="Lapidus A."/>
            <person name="Lucas S."/>
            <person name="Medigue C."/>
            <person name="Pitluck S."/>
            <person name="Woyke T."/>
            <person name="Zeytun A."/>
            <person name="Stein L.Y."/>
        </authorList>
    </citation>
    <scope>NUCLEOTIDE SEQUENCE [LARGE SCALE GENOMIC DNA]</scope>
    <source>
        <strain evidence="9 10">BG8</strain>
    </source>
</reference>
<evidence type="ECO:0000256" key="1">
    <source>
        <dbReference type="ARBA" id="ARBA00022598"/>
    </source>
</evidence>
<dbReference type="NCBIfam" id="TIGR01142">
    <property type="entry name" value="purT"/>
    <property type="match status" value="1"/>
</dbReference>
<evidence type="ECO:0000256" key="7">
    <source>
        <dbReference type="HAMAP-Rule" id="MF_01643"/>
    </source>
</evidence>
<protein>
    <recommendedName>
        <fullName evidence="7">Formate-dependent phosphoribosylglycinamide formyltransferase</fullName>
        <ecNumber evidence="7">6.3.1.21</ecNumber>
    </recommendedName>
    <alternativeName>
        <fullName evidence="7">5'-phosphoribosylglycinamide transformylase 2</fullName>
    </alternativeName>
    <alternativeName>
        <fullName evidence="7">Formate-dependent GAR transformylase</fullName>
    </alternativeName>
    <alternativeName>
        <fullName evidence="7">GAR transformylase 2</fullName>
        <shortName evidence="7">GART 2</shortName>
    </alternativeName>
    <alternativeName>
        <fullName evidence="7">Non-folate glycinamide ribonucleotide transformylase</fullName>
    </alternativeName>
    <alternativeName>
        <fullName evidence="7">Phosphoribosylglycinamide formyltransferase 2</fullName>
    </alternativeName>
</protein>